<sequence length="132" mass="14318">MTEKTYIFPRLEGGLIGLPPDLDVEGVFNKDYADSDISDPAVLSRQLNAQYGMSSQAKRESVFYRLNELIAEQDAIHDDHGDALARLAASLGTKLATTQTAQHPSNIQSARIDARQKARLACTAALAAGYKP</sequence>
<dbReference type="Proteomes" id="UP001061991">
    <property type="component" value="Chromosome"/>
</dbReference>
<protein>
    <submittedName>
        <fullName evidence="1">Uncharacterized protein</fullName>
    </submittedName>
</protein>
<proteinExistence type="predicted"/>
<accession>A0ACD4D705</accession>
<dbReference type="EMBL" id="CP104973">
    <property type="protein sequence ID" value="UXN61569.1"/>
    <property type="molecule type" value="Genomic_DNA"/>
</dbReference>
<evidence type="ECO:0000313" key="1">
    <source>
        <dbReference type="EMBL" id="UXN61569.1"/>
    </source>
</evidence>
<evidence type="ECO:0000313" key="2">
    <source>
        <dbReference type="Proteomes" id="UP001061991"/>
    </source>
</evidence>
<name>A0ACD4D705_9HYPH</name>
<reference evidence="1" key="1">
    <citation type="submission" date="2022-09" db="EMBL/GenBank/DDBJ databases">
        <title>Interaction between co-microsymbionts with complementary sets of symbiotic genes in legume-rhizobium systems.</title>
        <authorList>
            <person name="Safronova V."/>
            <person name="Sazanova A."/>
            <person name="Afonin A."/>
            <person name="Chirak E."/>
        </authorList>
    </citation>
    <scope>NUCLEOTIDE SEQUENCE</scope>
    <source>
        <strain evidence="1">A18/3m</strain>
    </source>
</reference>
<keyword evidence="2" id="KW-1185">Reference proteome</keyword>
<gene>
    <name evidence="1" type="ORF">N8E88_16040</name>
</gene>
<organism evidence="1 2">
    <name type="scientific">Phyllobacterium zundukense</name>
    <dbReference type="NCBI Taxonomy" id="1867719"/>
    <lineage>
        <taxon>Bacteria</taxon>
        <taxon>Pseudomonadati</taxon>
        <taxon>Pseudomonadota</taxon>
        <taxon>Alphaproteobacteria</taxon>
        <taxon>Hyphomicrobiales</taxon>
        <taxon>Phyllobacteriaceae</taxon>
        <taxon>Phyllobacterium</taxon>
    </lineage>
</organism>